<evidence type="ECO:0000256" key="4">
    <source>
        <dbReference type="ARBA" id="ARBA00022807"/>
    </source>
</evidence>
<evidence type="ECO:0000256" key="1">
    <source>
        <dbReference type="ARBA" id="ARBA00005234"/>
    </source>
</evidence>
<name>C0NWW1_AJECG</name>
<dbReference type="SUPFAM" id="SSF54001">
    <property type="entry name" value="Cysteine proteinases"/>
    <property type="match status" value="1"/>
</dbReference>
<keyword evidence="8" id="KW-1185">Reference proteome</keyword>
<keyword evidence="4" id="KW-0788">Thiol protease</keyword>
<dbReference type="PANTHER" id="PTHR46468:SF1">
    <property type="entry name" value="SENTRIN-SPECIFIC PROTEASE 8"/>
    <property type="match status" value="1"/>
</dbReference>
<dbReference type="RefSeq" id="XP_045284897.1">
    <property type="nucleotide sequence ID" value="XM_045434690.1"/>
</dbReference>
<feature type="compositionally biased region" description="Polar residues" evidence="5">
    <location>
        <begin position="244"/>
        <end position="256"/>
    </location>
</feature>
<dbReference type="PANTHER" id="PTHR46468">
    <property type="entry name" value="SENTRIN-SPECIFIC PROTEASE 8"/>
    <property type="match status" value="1"/>
</dbReference>
<dbReference type="HOGENOM" id="CLU_043678_1_2_1"/>
<dbReference type="InterPro" id="IPR003653">
    <property type="entry name" value="Peptidase_C48_C"/>
</dbReference>
<dbReference type="GO" id="GO:0006508">
    <property type="term" value="P:proteolysis"/>
    <property type="evidence" value="ECO:0007669"/>
    <property type="project" value="UniProtKB-KW"/>
</dbReference>
<feature type="compositionally biased region" description="Basic residues" evidence="5">
    <location>
        <begin position="261"/>
        <end position="271"/>
    </location>
</feature>
<evidence type="ECO:0000313" key="8">
    <source>
        <dbReference type="Proteomes" id="UP000001631"/>
    </source>
</evidence>
<evidence type="ECO:0000259" key="6">
    <source>
        <dbReference type="PROSITE" id="PS50600"/>
    </source>
</evidence>
<gene>
    <name evidence="7" type="ORF">HCBG_07641</name>
</gene>
<sequence>MLLNKFWNSISAMSYSADSLQSSPDDAYLSYHDVRLTNEDVHTLKTDWLTDNVIAFWEEYLEREFLVNYHSANIVLLRPSMSFMLLQTPDPRTLREALPDFTKTSHVFLPINDCRNVNEAEGGTHWSLLLVSVVDGIAFHYDSLPPGNCEEALQATLKLSHLLNRQLCYINLDDSPVQENSSDCGVFVCLHMRQLLLKRLLMANSSEKISMSLGGTRVNASNGRKEIVRIIERLRKKGERRRSLSVNANINSNGTPDNHREKRSRSPPRIE</sequence>
<dbReference type="InterPro" id="IPR044613">
    <property type="entry name" value="Nep1/2-like"/>
</dbReference>
<dbReference type="GO" id="GO:0000338">
    <property type="term" value="P:protein deneddylation"/>
    <property type="evidence" value="ECO:0007669"/>
    <property type="project" value="TreeGrafter"/>
</dbReference>
<dbReference type="GO" id="GO:0008234">
    <property type="term" value="F:cysteine-type peptidase activity"/>
    <property type="evidence" value="ECO:0007669"/>
    <property type="project" value="UniProtKB-KW"/>
</dbReference>
<keyword evidence="2" id="KW-0645">Protease</keyword>
<keyword evidence="3" id="KW-0378">Hydrolase</keyword>
<evidence type="ECO:0000256" key="3">
    <source>
        <dbReference type="ARBA" id="ARBA00022801"/>
    </source>
</evidence>
<dbReference type="VEuPathDB" id="FungiDB:I7I50_08166"/>
<dbReference type="Pfam" id="PF02902">
    <property type="entry name" value="Peptidase_C48"/>
    <property type="match status" value="1"/>
</dbReference>
<accession>C0NWW1</accession>
<organism evidence="7 8">
    <name type="scientific">Ajellomyces capsulatus (strain G186AR / H82 / ATCC MYA-2454 / RMSCC 2432)</name>
    <name type="common">Darling's disease fungus</name>
    <name type="synonym">Histoplasma capsulatum</name>
    <dbReference type="NCBI Taxonomy" id="447093"/>
    <lineage>
        <taxon>Eukaryota</taxon>
        <taxon>Fungi</taxon>
        <taxon>Dikarya</taxon>
        <taxon>Ascomycota</taxon>
        <taxon>Pezizomycotina</taxon>
        <taxon>Eurotiomycetes</taxon>
        <taxon>Eurotiomycetidae</taxon>
        <taxon>Onygenales</taxon>
        <taxon>Ajellomycetaceae</taxon>
        <taxon>Histoplasma</taxon>
    </lineage>
</organism>
<dbReference type="AlphaFoldDB" id="C0NWW1"/>
<dbReference type="EMBL" id="GG663374">
    <property type="protein sequence ID" value="EEH04416.1"/>
    <property type="molecule type" value="Genomic_DNA"/>
</dbReference>
<feature type="domain" description="Ubiquitin-like protease family profile" evidence="6">
    <location>
        <begin position="34"/>
        <end position="195"/>
    </location>
</feature>
<protein>
    <recommendedName>
        <fullName evidence="6">Ubiquitin-like protease family profile domain-containing protein</fullName>
    </recommendedName>
</protein>
<evidence type="ECO:0000313" key="7">
    <source>
        <dbReference type="EMBL" id="EEH04416.1"/>
    </source>
</evidence>
<dbReference type="Gene3D" id="3.40.395.10">
    <property type="entry name" value="Adenoviral Proteinase, Chain A"/>
    <property type="match status" value="1"/>
</dbReference>
<dbReference type="InterPro" id="IPR038765">
    <property type="entry name" value="Papain-like_cys_pep_sf"/>
</dbReference>
<dbReference type="FunFam" id="3.40.395.10:FF:000008">
    <property type="entry name" value="Ulp1 protease family protein"/>
    <property type="match status" value="1"/>
</dbReference>
<evidence type="ECO:0000256" key="2">
    <source>
        <dbReference type="ARBA" id="ARBA00022670"/>
    </source>
</evidence>
<dbReference type="InParanoid" id="C0NWW1"/>
<evidence type="ECO:0000256" key="5">
    <source>
        <dbReference type="SAM" id="MobiDB-lite"/>
    </source>
</evidence>
<proteinExistence type="inferred from homology"/>
<dbReference type="GeneID" id="69040657"/>
<dbReference type="GO" id="GO:0019784">
    <property type="term" value="F:deNEDDylase activity"/>
    <property type="evidence" value="ECO:0007669"/>
    <property type="project" value="InterPro"/>
</dbReference>
<dbReference type="PROSITE" id="PS50600">
    <property type="entry name" value="ULP_PROTEASE"/>
    <property type="match status" value="1"/>
</dbReference>
<comment type="similarity">
    <text evidence="1">Belongs to the peptidase C48 family.</text>
</comment>
<feature type="region of interest" description="Disordered" evidence="5">
    <location>
        <begin position="242"/>
        <end position="271"/>
    </location>
</feature>
<dbReference type="Proteomes" id="UP000001631">
    <property type="component" value="Unassembled WGS sequence"/>
</dbReference>
<reference evidence="7" key="1">
    <citation type="submission" date="2009-02" db="EMBL/GenBank/DDBJ databases">
        <title>The Genome Sequence of Ajellomyces capsulatus strain G186AR.</title>
        <authorList>
            <consortium name="The Broad Institute Genome Sequencing Platform"/>
            <person name="Champion M."/>
            <person name="Cuomo C."/>
            <person name="Ma L.-J."/>
            <person name="Henn M.R."/>
            <person name="Sil A."/>
            <person name="Goldman B."/>
            <person name="Young S.K."/>
            <person name="Kodira C.D."/>
            <person name="Zeng Q."/>
            <person name="Koehrsen M."/>
            <person name="Alvarado L."/>
            <person name="Berlin A."/>
            <person name="Borenstein D."/>
            <person name="Chen Z."/>
            <person name="Engels R."/>
            <person name="Freedman E."/>
            <person name="Gellesch M."/>
            <person name="Goldberg J."/>
            <person name="Griggs A."/>
            <person name="Gujja S."/>
            <person name="Heiman D."/>
            <person name="Hepburn T."/>
            <person name="Howarth C."/>
            <person name="Jen D."/>
            <person name="Larson L."/>
            <person name="Lewis B."/>
            <person name="Mehta T."/>
            <person name="Park D."/>
            <person name="Pearson M."/>
            <person name="Roberts A."/>
            <person name="Saif S."/>
            <person name="Shea T."/>
            <person name="Shenoy N."/>
            <person name="Sisk P."/>
            <person name="Stolte C."/>
            <person name="Sykes S."/>
            <person name="Walk T."/>
            <person name="White J."/>
            <person name="Yandava C."/>
            <person name="Klein B."/>
            <person name="McEwen J.G."/>
            <person name="Puccia R."/>
            <person name="Goldman G.H."/>
            <person name="Felipe M.S."/>
            <person name="Nino-Vega G."/>
            <person name="San-Blas G."/>
            <person name="Taylor J."/>
            <person name="Mendoza L."/>
            <person name="Galagan J."/>
            <person name="Nusbaum C."/>
            <person name="Birren B."/>
        </authorList>
    </citation>
    <scope>NUCLEOTIDE SEQUENCE</scope>
    <source>
        <strain evidence="7">G186AR</strain>
    </source>
</reference>
<dbReference type="STRING" id="447093.C0NWW1"/>